<organism evidence="1 2">
    <name type="scientific">Canavalia gladiata</name>
    <name type="common">Sword bean</name>
    <name type="synonym">Dolichos gladiatus</name>
    <dbReference type="NCBI Taxonomy" id="3824"/>
    <lineage>
        <taxon>Eukaryota</taxon>
        <taxon>Viridiplantae</taxon>
        <taxon>Streptophyta</taxon>
        <taxon>Embryophyta</taxon>
        <taxon>Tracheophyta</taxon>
        <taxon>Spermatophyta</taxon>
        <taxon>Magnoliopsida</taxon>
        <taxon>eudicotyledons</taxon>
        <taxon>Gunneridae</taxon>
        <taxon>Pentapetalae</taxon>
        <taxon>rosids</taxon>
        <taxon>fabids</taxon>
        <taxon>Fabales</taxon>
        <taxon>Fabaceae</taxon>
        <taxon>Papilionoideae</taxon>
        <taxon>50 kb inversion clade</taxon>
        <taxon>NPAAA clade</taxon>
        <taxon>indigoferoid/millettioid clade</taxon>
        <taxon>Phaseoleae</taxon>
        <taxon>Canavalia</taxon>
    </lineage>
</organism>
<proteinExistence type="predicted"/>
<sequence>MALGTRPPFAPLYFPSLGAPQFESSRLPPLMFSTWHDMSSGLQVLFASAPLVEVYLQVSPLDASGGCFEWWPINWSRSSFLSLTNHGSCSLLAMNFTRLEAVHKLPSPPGMPPSKDAASFTPMTTLTYHSGSSTMDRSLS</sequence>
<protein>
    <submittedName>
        <fullName evidence="1">Uncharacterized protein</fullName>
    </submittedName>
</protein>
<dbReference type="EMBL" id="JAYMYQ010000009">
    <property type="protein sequence ID" value="KAK7313792.1"/>
    <property type="molecule type" value="Genomic_DNA"/>
</dbReference>
<dbReference type="AlphaFoldDB" id="A0AAN9KCT4"/>
<accession>A0AAN9KCT4</accession>
<dbReference type="Proteomes" id="UP001367508">
    <property type="component" value="Unassembled WGS sequence"/>
</dbReference>
<keyword evidence="2" id="KW-1185">Reference proteome</keyword>
<evidence type="ECO:0000313" key="1">
    <source>
        <dbReference type="EMBL" id="KAK7313792.1"/>
    </source>
</evidence>
<evidence type="ECO:0000313" key="2">
    <source>
        <dbReference type="Proteomes" id="UP001367508"/>
    </source>
</evidence>
<gene>
    <name evidence="1" type="ORF">VNO77_38993</name>
</gene>
<reference evidence="1 2" key="1">
    <citation type="submission" date="2024-01" db="EMBL/GenBank/DDBJ databases">
        <title>The genomes of 5 underutilized Papilionoideae crops provide insights into root nodulation and disease resistanc.</title>
        <authorList>
            <person name="Jiang F."/>
        </authorList>
    </citation>
    <scope>NUCLEOTIDE SEQUENCE [LARGE SCALE GENOMIC DNA]</scope>
    <source>
        <strain evidence="1">LVBAO_FW01</strain>
        <tissue evidence="1">Leaves</tissue>
    </source>
</reference>
<name>A0AAN9KCT4_CANGL</name>
<comment type="caution">
    <text evidence="1">The sequence shown here is derived from an EMBL/GenBank/DDBJ whole genome shotgun (WGS) entry which is preliminary data.</text>
</comment>